<protein>
    <submittedName>
        <fullName evidence="2">SGNH/GDSL hydrolase family protein</fullName>
    </submittedName>
</protein>
<dbReference type="InterPro" id="IPR013830">
    <property type="entry name" value="SGNH_hydro"/>
</dbReference>
<evidence type="ECO:0000259" key="1">
    <source>
        <dbReference type="Pfam" id="PF13472"/>
    </source>
</evidence>
<organism evidence="2 3">
    <name type="scientific">Sporolactobacillus shoreae</name>
    <dbReference type="NCBI Taxonomy" id="1465501"/>
    <lineage>
        <taxon>Bacteria</taxon>
        <taxon>Bacillati</taxon>
        <taxon>Bacillota</taxon>
        <taxon>Bacilli</taxon>
        <taxon>Bacillales</taxon>
        <taxon>Sporolactobacillaceae</taxon>
        <taxon>Sporolactobacillus</taxon>
    </lineage>
</organism>
<dbReference type="InterPro" id="IPR051532">
    <property type="entry name" value="Ester_Hydrolysis_Enzymes"/>
</dbReference>
<gene>
    <name evidence="2" type="ORF">E4665_05870</name>
</gene>
<dbReference type="Pfam" id="PF13472">
    <property type="entry name" value="Lipase_GDSL_2"/>
    <property type="match status" value="1"/>
</dbReference>
<dbReference type="Proteomes" id="UP000298347">
    <property type="component" value="Unassembled WGS sequence"/>
</dbReference>
<reference evidence="2 3" key="1">
    <citation type="journal article" date="2015" name="Int. J. Syst. Evol. Microbiol.">
        <title>Sporolactobacillus shoreae sp. nov. and Sporolactobacillus spathodeae sp. nov., two spore-forming lactic acid bacteria isolated from tree barks in Thailand.</title>
        <authorList>
            <person name="Thamacharoensuk T."/>
            <person name="Kitahara M."/>
            <person name="Ohkuma M."/>
            <person name="Thongchul N."/>
            <person name="Tanasupawat S."/>
        </authorList>
    </citation>
    <scope>NUCLEOTIDE SEQUENCE [LARGE SCALE GENOMIC DNA]</scope>
    <source>
        <strain evidence="2 3">BK92</strain>
    </source>
</reference>
<dbReference type="InterPro" id="IPR036514">
    <property type="entry name" value="SGNH_hydro_sf"/>
</dbReference>
<evidence type="ECO:0000313" key="2">
    <source>
        <dbReference type="EMBL" id="TGA98853.1"/>
    </source>
</evidence>
<evidence type="ECO:0000313" key="3">
    <source>
        <dbReference type="Proteomes" id="UP000298347"/>
    </source>
</evidence>
<comment type="caution">
    <text evidence="2">The sequence shown here is derived from an EMBL/GenBank/DDBJ whole genome shotgun (WGS) entry which is preliminary data.</text>
</comment>
<dbReference type="SUPFAM" id="SSF52266">
    <property type="entry name" value="SGNH hydrolase"/>
    <property type="match status" value="1"/>
</dbReference>
<keyword evidence="3" id="KW-1185">Reference proteome</keyword>
<dbReference type="Gene3D" id="3.40.50.1110">
    <property type="entry name" value="SGNH hydrolase"/>
    <property type="match status" value="1"/>
</dbReference>
<feature type="domain" description="SGNH hydrolase-type esterase" evidence="1">
    <location>
        <begin position="252"/>
        <end position="450"/>
    </location>
</feature>
<dbReference type="AlphaFoldDB" id="A0A4Z0GNU2"/>
<dbReference type="EMBL" id="SRJD01000005">
    <property type="protein sequence ID" value="TGA98853.1"/>
    <property type="molecule type" value="Genomic_DNA"/>
</dbReference>
<name>A0A4Z0GNU2_9BACL</name>
<dbReference type="PANTHER" id="PTHR30383">
    <property type="entry name" value="THIOESTERASE 1/PROTEASE 1/LYSOPHOSPHOLIPASE L1"/>
    <property type="match status" value="1"/>
</dbReference>
<keyword evidence="2" id="KW-0378">Hydrolase</keyword>
<dbReference type="GO" id="GO:0004622">
    <property type="term" value="F:phosphatidylcholine lysophospholipase activity"/>
    <property type="evidence" value="ECO:0007669"/>
    <property type="project" value="TreeGrafter"/>
</dbReference>
<sequence>MTLKRHTQKAIPIIFTATLLLILLHIKDPDVVKASAQLTAFAYRKTVNIYSNPHYRHTGRTLKKLSGGQEISITPINKSWNRVNFLINGHYGYVHSNDILKDESTGSYHIYSLRKHTNIYNTPYPYGKKNTVFYSIRGSQSLTVVRMDRNWYKTVVTVKGKHDTGYVHHNDLNLAVTQKNNHYYASKSASNVYADAYSGVRSIIARIPRGHVLYGHSFSGNWNIVTINGRTGFIHNADFYKNNSFHRNFLIAFGDSVTRGSSADIDNGTTQYSWVHYLPSELGLSRVENYGVSGSAVAVRSDRKDSFQERESWINSHGKHPDTILVIVSINDFRHDVPLGSFDVRSRYTFFGGLRNFSEYLQRNNPKAKIIYMTPLTQNAVPTYSTYEKNGLGLSQDQYAAAIKRTASYYGLELIDMQHDRFVNTQMNPFDPAIKKQYYTDGLHMNKAGYFLLSKEIARRLLNN</sequence>
<dbReference type="CDD" id="cd00229">
    <property type="entry name" value="SGNH_hydrolase"/>
    <property type="match status" value="1"/>
</dbReference>
<dbReference type="PANTHER" id="PTHR30383:SF5">
    <property type="entry name" value="SGNH HYDROLASE-TYPE ESTERASE DOMAIN-CONTAINING PROTEIN"/>
    <property type="match status" value="1"/>
</dbReference>
<accession>A0A4Z0GNU2</accession>
<proteinExistence type="predicted"/>
<dbReference type="OrthoDB" id="9777593at2"/>